<evidence type="ECO:0000259" key="2">
    <source>
        <dbReference type="SMART" id="SM00834"/>
    </source>
</evidence>
<feature type="compositionally biased region" description="Low complexity" evidence="1">
    <location>
        <begin position="125"/>
        <end position="135"/>
    </location>
</feature>
<dbReference type="Proteomes" id="UP000886101">
    <property type="component" value="Unassembled WGS sequence"/>
</dbReference>
<dbReference type="Pfam" id="PF09723">
    <property type="entry name" value="Zn_ribbon_8"/>
    <property type="match status" value="1"/>
</dbReference>
<dbReference type="SMART" id="SM00834">
    <property type="entry name" value="CxxC_CXXC_SSSS"/>
    <property type="match status" value="1"/>
</dbReference>
<gene>
    <name evidence="3" type="ORF">ENJ96_00705</name>
</gene>
<organism evidence="3">
    <name type="scientific">Thermodesulfatator atlanticus</name>
    <dbReference type="NCBI Taxonomy" id="501497"/>
    <lineage>
        <taxon>Bacteria</taxon>
        <taxon>Pseudomonadati</taxon>
        <taxon>Thermodesulfobacteriota</taxon>
        <taxon>Thermodesulfobacteria</taxon>
        <taxon>Thermodesulfobacteriales</taxon>
        <taxon>Thermodesulfatatoraceae</taxon>
        <taxon>Thermodesulfatator</taxon>
    </lineage>
</organism>
<name>A0A7V5U1U1_9BACT</name>
<proteinExistence type="predicted"/>
<dbReference type="InterPro" id="IPR013429">
    <property type="entry name" value="Regulatory_FmdB_Zinc_ribbon"/>
</dbReference>
<evidence type="ECO:0000256" key="1">
    <source>
        <dbReference type="SAM" id="MobiDB-lite"/>
    </source>
</evidence>
<sequence length="146" mass="16223">MPIYEYRCLVCGKICDHLVLNRDDFEPYCKHCGAKEVEKLISRVRVRLSMDTRLERLADPALLGSVDEDDPRAVKRLMERFGAEFGDELGDDFDEFLETAEEEIEQEMAGKGESPEGSEAEEGLAADSSAGAEESPQNSSKEGEDA</sequence>
<accession>A0A7V5U1U1</accession>
<comment type="caution">
    <text evidence="3">The sequence shown here is derived from an EMBL/GenBank/DDBJ whole genome shotgun (WGS) entry which is preliminary data.</text>
</comment>
<dbReference type="EMBL" id="DROK01000020">
    <property type="protein sequence ID" value="HHI96356.1"/>
    <property type="molecule type" value="Genomic_DNA"/>
</dbReference>
<dbReference type="AlphaFoldDB" id="A0A7V5U1U1"/>
<dbReference type="NCBIfam" id="TIGR02605">
    <property type="entry name" value="CxxC_CxxC_SSSS"/>
    <property type="match status" value="1"/>
</dbReference>
<feature type="compositionally biased region" description="Acidic residues" evidence="1">
    <location>
        <begin position="97"/>
        <end position="106"/>
    </location>
</feature>
<evidence type="ECO:0000313" key="3">
    <source>
        <dbReference type="EMBL" id="HHI96356.1"/>
    </source>
</evidence>
<reference evidence="3" key="1">
    <citation type="journal article" date="2020" name="mSystems">
        <title>Genome- and Community-Level Interaction Insights into Carbon Utilization and Element Cycling Functions of Hydrothermarchaeota in Hydrothermal Sediment.</title>
        <authorList>
            <person name="Zhou Z."/>
            <person name="Liu Y."/>
            <person name="Xu W."/>
            <person name="Pan J."/>
            <person name="Luo Z.H."/>
            <person name="Li M."/>
        </authorList>
    </citation>
    <scope>NUCLEOTIDE SEQUENCE [LARGE SCALE GENOMIC DNA]</scope>
    <source>
        <strain evidence="3">HyVt-533</strain>
    </source>
</reference>
<feature type="domain" description="Putative regulatory protein FmdB zinc ribbon" evidence="2">
    <location>
        <begin position="1"/>
        <end position="42"/>
    </location>
</feature>
<feature type="region of interest" description="Disordered" evidence="1">
    <location>
        <begin position="97"/>
        <end position="146"/>
    </location>
</feature>
<protein>
    <submittedName>
        <fullName evidence="3">Zinc ribbon domain-containing protein</fullName>
    </submittedName>
</protein>